<dbReference type="Pfam" id="PF16079">
    <property type="entry name" value="Phage_holin_5_2"/>
    <property type="match status" value="1"/>
</dbReference>
<dbReference type="EMBL" id="VSSQ01085045">
    <property type="protein sequence ID" value="MPN32836.1"/>
    <property type="molecule type" value="Genomic_DNA"/>
</dbReference>
<evidence type="ECO:0000313" key="2">
    <source>
        <dbReference type="EMBL" id="MPN32836.1"/>
    </source>
</evidence>
<name>A0A645H2X5_9ZZZZ</name>
<organism evidence="2">
    <name type="scientific">bioreactor metagenome</name>
    <dbReference type="NCBI Taxonomy" id="1076179"/>
    <lineage>
        <taxon>unclassified sequences</taxon>
        <taxon>metagenomes</taxon>
        <taxon>ecological metagenomes</taxon>
    </lineage>
</organism>
<accession>A0A645H2X5</accession>
<feature type="transmembrane region" description="Helical" evidence="1">
    <location>
        <begin position="34"/>
        <end position="54"/>
    </location>
</feature>
<gene>
    <name evidence="2" type="ORF">SDC9_180317</name>
</gene>
<keyword evidence="1" id="KW-0472">Membrane</keyword>
<dbReference type="InterPro" id="IPR032111">
    <property type="entry name" value="Clostridium_phage_holin"/>
</dbReference>
<protein>
    <recommendedName>
        <fullName evidence="3">Holin</fullName>
    </recommendedName>
</protein>
<keyword evidence="1" id="KW-0812">Transmembrane</keyword>
<keyword evidence="1" id="KW-1133">Transmembrane helix</keyword>
<comment type="caution">
    <text evidence="2">The sequence shown here is derived from an EMBL/GenBank/DDBJ whole genome shotgun (WGS) entry which is preliminary data.</text>
</comment>
<feature type="transmembrane region" description="Helical" evidence="1">
    <location>
        <begin position="7"/>
        <end position="28"/>
    </location>
</feature>
<reference evidence="2" key="1">
    <citation type="submission" date="2019-08" db="EMBL/GenBank/DDBJ databases">
        <authorList>
            <person name="Kucharzyk K."/>
            <person name="Murdoch R.W."/>
            <person name="Higgins S."/>
            <person name="Loffler F."/>
        </authorList>
    </citation>
    <scope>NUCLEOTIDE SEQUENCE</scope>
</reference>
<dbReference type="AlphaFoldDB" id="A0A645H2X5"/>
<evidence type="ECO:0000256" key="1">
    <source>
        <dbReference type="SAM" id="Phobius"/>
    </source>
</evidence>
<evidence type="ECO:0008006" key="3">
    <source>
        <dbReference type="Google" id="ProtNLM"/>
    </source>
</evidence>
<proteinExistence type="predicted"/>
<sequence>MEIINYIMDNALVIIPALWILGTIIKAIPFIPDWTIPLILLAAGVPAAMAIIGWNVDGAIQGVLVTGAAVYGNQLVKQLSKAGSDDNVDEE</sequence>